<accession>A0A8T2U725</accession>
<organism evidence="2 3">
    <name type="scientific">Ceratopteris richardii</name>
    <name type="common">Triangle waterfern</name>
    <dbReference type="NCBI Taxonomy" id="49495"/>
    <lineage>
        <taxon>Eukaryota</taxon>
        <taxon>Viridiplantae</taxon>
        <taxon>Streptophyta</taxon>
        <taxon>Embryophyta</taxon>
        <taxon>Tracheophyta</taxon>
        <taxon>Polypodiopsida</taxon>
        <taxon>Polypodiidae</taxon>
        <taxon>Polypodiales</taxon>
        <taxon>Pteridineae</taxon>
        <taxon>Pteridaceae</taxon>
        <taxon>Parkerioideae</taxon>
        <taxon>Ceratopteris</taxon>
    </lineage>
</organism>
<protein>
    <submittedName>
        <fullName evidence="2">Uncharacterized protein</fullName>
    </submittedName>
</protein>
<reference evidence="2" key="1">
    <citation type="submission" date="2021-08" db="EMBL/GenBank/DDBJ databases">
        <title>WGS assembly of Ceratopteris richardii.</title>
        <authorList>
            <person name="Marchant D.B."/>
            <person name="Chen G."/>
            <person name="Jenkins J."/>
            <person name="Shu S."/>
            <person name="Leebens-Mack J."/>
            <person name="Grimwood J."/>
            <person name="Schmutz J."/>
            <person name="Soltis P."/>
            <person name="Soltis D."/>
            <person name="Chen Z.-H."/>
        </authorList>
    </citation>
    <scope>NUCLEOTIDE SEQUENCE</scope>
    <source>
        <strain evidence="2">Whitten #5841</strain>
        <tissue evidence="2">Leaf</tissue>
    </source>
</reference>
<feature type="compositionally biased region" description="Basic and acidic residues" evidence="1">
    <location>
        <begin position="7"/>
        <end position="20"/>
    </location>
</feature>
<comment type="caution">
    <text evidence="2">The sequence shown here is derived from an EMBL/GenBank/DDBJ whole genome shotgun (WGS) entry which is preliminary data.</text>
</comment>
<dbReference type="AlphaFoldDB" id="A0A8T2U725"/>
<evidence type="ECO:0000256" key="1">
    <source>
        <dbReference type="SAM" id="MobiDB-lite"/>
    </source>
</evidence>
<evidence type="ECO:0000313" key="2">
    <source>
        <dbReference type="EMBL" id="KAH7432011.1"/>
    </source>
</evidence>
<gene>
    <name evidence="2" type="ORF">KP509_07G004500</name>
</gene>
<evidence type="ECO:0000313" key="3">
    <source>
        <dbReference type="Proteomes" id="UP000825935"/>
    </source>
</evidence>
<dbReference type="EMBL" id="CM035412">
    <property type="protein sequence ID" value="KAH7432011.1"/>
    <property type="molecule type" value="Genomic_DNA"/>
</dbReference>
<dbReference type="Proteomes" id="UP000825935">
    <property type="component" value="Chromosome 7"/>
</dbReference>
<proteinExistence type="predicted"/>
<feature type="region of interest" description="Disordered" evidence="1">
    <location>
        <begin position="1"/>
        <end position="20"/>
    </location>
</feature>
<keyword evidence="3" id="KW-1185">Reference proteome</keyword>
<sequence length="102" mass="11536">MGSGEGITDRRTSGDTRKGMHEGRCCLWFGLIKKGGTSRTERGQRSFYLAKLRQQSLEEATTLFAELMTGNWMTCSMIFTIDDERATHLMTTNSEITMAKIF</sequence>
<name>A0A8T2U725_CERRI</name>